<name>A0AAV9SBF6_9TELE</name>
<dbReference type="Pfam" id="PF00024">
    <property type="entry name" value="PAN_1"/>
    <property type="match status" value="2"/>
</dbReference>
<keyword evidence="2" id="KW-1015">Disulfide bond</keyword>
<proteinExistence type="predicted"/>
<dbReference type="InterPro" id="IPR003609">
    <property type="entry name" value="Pan_app"/>
</dbReference>
<reference evidence="4 5" key="1">
    <citation type="submission" date="2021-06" db="EMBL/GenBank/DDBJ databases">
        <authorList>
            <person name="Palmer J.M."/>
        </authorList>
    </citation>
    <scope>NUCLEOTIDE SEQUENCE [LARGE SCALE GENOMIC DNA]</scope>
    <source>
        <strain evidence="4 5">MEX-2019</strain>
        <tissue evidence="4">Muscle</tissue>
    </source>
</reference>
<keyword evidence="1" id="KW-0677">Repeat</keyword>
<protein>
    <recommendedName>
        <fullName evidence="3">Apple domain-containing protein</fullName>
    </recommendedName>
</protein>
<dbReference type="PROSITE" id="PS50948">
    <property type="entry name" value="PAN"/>
    <property type="match status" value="2"/>
</dbReference>
<evidence type="ECO:0000256" key="2">
    <source>
        <dbReference type="ARBA" id="ARBA00023157"/>
    </source>
</evidence>
<dbReference type="PANTHER" id="PTHR33946:SF4">
    <property type="entry name" value="COAGULATION FACTOR XI"/>
    <property type="match status" value="1"/>
</dbReference>
<dbReference type="Proteomes" id="UP001311232">
    <property type="component" value="Unassembled WGS sequence"/>
</dbReference>
<dbReference type="PANTHER" id="PTHR33946">
    <property type="match status" value="1"/>
</dbReference>
<sequence>MLCTQHPSCLFFTFIRPDWTKDNAYFQCYLKSTPSGQPPSQSPHLGFTSGFSLKSCNPDPRPCFSQVFQNVDFPGADYRALFTPDYEECQRVCTQDPGCQFFTFLNGEFTDNKYRFKCHLKFSWNIPRTPVVNKRTGATSGFAQKSSQAQEFDTTCQNQLFLNTDIPGSDFEELDSVSPEHCRVLCSAHPKCTYFSFSSNNLKCFLKNNLNELVSTSKDGITSGIPAHFCKLDDIWVKQIFEGVDFNGSDIRNELMDHVELCQSKCDEDPNCQFFTYLDERRECYLKRVITMPAPPKVNKLANVVSGFSLRNCNLVV</sequence>
<accession>A0AAV9SBF6</accession>
<feature type="domain" description="Apple" evidence="3">
    <location>
        <begin position="56"/>
        <end position="147"/>
    </location>
</feature>
<keyword evidence="5" id="KW-1185">Reference proteome</keyword>
<evidence type="ECO:0000313" key="4">
    <source>
        <dbReference type="EMBL" id="KAK5618604.1"/>
    </source>
</evidence>
<evidence type="ECO:0000313" key="5">
    <source>
        <dbReference type="Proteomes" id="UP001311232"/>
    </source>
</evidence>
<dbReference type="InterPro" id="IPR000177">
    <property type="entry name" value="Apple"/>
</dbReference>
<dbReference type="SUPFAM" id="SSF57414">
    <property type="entry name" value="Hairpin loop containing domain-like"/>
    <property type="match status" value="3"/>
</dbReference>
<evidence type="ECO:0000259" key="3">
    <source>
        <dbReference type="PROSITE" id="PS50948"/>
    </source>
</evidence>
<organism evidence="4 5">
    <name type="scientific">Crenichthys baileyi</name>
    <name type="common">White River springfish</name>
    <dbReference type="NCBI Taxonomy" id="28760"/>
    <lineage>
        <taxon>Eukaryota</taxon>
        <taxon>Metazoa</taxon>
        <taxon>Chordata</taxon>
        <taxon>Craniata</taxon>
        <taxon>Vertebrata</taxon>
        <taxon>Euteleostomi</taxon>
        <taxon>Actinopterygii</taxon>
        <taxon>Neopterygii</taxon>
        <taxon>Teleostei</taxon>
        <taxon>Neoteleostei</taxon>
        <taxon>Acanthomorphata</taxon>
        <taxon>Ovalentaria</taxon>
        <taxon>Atherinomorphae</taxon>
        <taxon>Cyprinodontiformes</taxon>
        <taxon>Goodeidae</taxon>
        <taxon>Crenichthys</taxon>
    </lineage>
</organism>
<dbReference type="AlphaFoldDB" id="A0AAV9SBF6"/>
<dbReference type="EMBL" id="JAHHUM010000611">
    <property type="protein sequence ID" value="KAK5618604.1"/>
    <property type="molecule type" value="Genomic_DNA"/>
</dbReference>
<dbReference type="GO" id="GO:0006508">
    <property type="term" value="P:proteolysis"/>
    <property type="evidence" value="ECO:0007669"/>
    <property type="project" value="InterPro"/>
</dbReference>
<evidence type="ECO:0000256" key="1">
    <source>
        <dbReference type="ARBA" id="ARBA00022737"/>
    </source>
</evidence>
<dbReference type="Gene3D" id="3.50.4.10">
    <property type="entry name" value="Hepatocyte Growth Factor"/>
    <property type="match status" value="4"/>
</dbReference>
<comment type="caution">
    <text evidence="4">The sequence shown here is derived from an EMBL/GenBank/DDBJ whole genome shotgun (WGS) entry which is preliminary data.</text>
</comment>
<dbReference type="CDD" id="cd01100">
    <property type="entry name" value="APPLE_Factor_XI_like"/>
    <property type="match status" value="3"/>
</dbReference>
<gene>
    <name evidence="4" type="ORF">CRENBAI_015668</name>
</gene>
<dbReference type="SMART" id="SM00223">
    <property type="entry name" value="APPLE"/>
    <property type="match status" value="4"/>
</dbReference>
<feature type="domain" description="Apple" evidence="3">
    <location>
        <begin position="156"/>
        <end position="230"/>
    </location>
</feature>
<dbReference type="Pfam" id="PF14295">
    <property type="entry name" value="PAN_4"/>
    <property type="match status" value="2"/>
</dbReference>
<dbReference type="GO" id="GO:0005576">
    <property type="term" value="C:extracellular region"/>
    <property type="evidence" value="ECO:0007669"/>
    <property type="project" value="InterPro"/>
</dbReference>